<reference evidence="2" key="1">
    <citation type="journal article" date="2019" name="Int. J. Syst. Evol. Microbiol.">
        <title>The Global Catalogue of Microorganisms (GCM) 10K type strain sequencing project: providing services to taxonomists for standard genome sequencing and annotation.</title>
        <authorList>
            <consortium name="The Broad Institute Genomics Platform"/>
            <consortium name="The Broad Institute Genome Sequencing Center for Infectious Disease"/>
            <person name="Wu L."/>
            <person name="Ma J."/>
        </authorList>
    </citation>
    <scope>NUCLEOTIDE SEQUENCE [LARGE SCALE GENOMIC DNA]</scope>
    <source>
        <strain evidence="2">JCM 16949</strain>
    </source>
</reference>
<sequence>MTEQADLQPGDVVIIDDFGEPRTCTATLVSGLPDMVWFRGRPADTQLWLIDRDGRAFRADMPRWEGRR</sequence>
<name>A0ABP7FEB9_9MICO</name>
<evidence type="ECO:0000313" key="2">
    <source>
        <dbReference type="Proteomes" id="UP001501004"/>
    </source>
</evidence>
<dbReference type="EMBL" id="BAABAE010000003">
    <property type="protein sequence ID" value="GAA3737737.1"/>
    <property type="molecule type" value="Genomic_DNA"/>
</dbReference>
<protein>
    <recommendedName>
        <fullName evidence="3">DUF2158 domain-containing protein</fullName>
    </recommendedName>
</protein>
<dbReference type="Proteomes" id="UP001501004">
    <property type="component" value="Unassembled WGS sequence"/>
</dbReference>
<proteinExistence type="predicted"/>
<evidence type="ECO:0008006" key="3">
    <source>
        <dbReference type="Google" id="ProtNLM"/>
    </source>
</evidence>
<gene>
    <name evidence="1" type="ORF">GCM10022239_11780</name>
</gene>
<evidence type="ECO:0000313" key="1">
    <source>
        <dbReference type="EMBL" id="GAA3737737.1"/>
    </source>
</evidence>
<organism evidence="1 2">
    <name type="scientific">Leifsonella bigeumensis</name>
    <dbReference type="NCBI Taxonomy" id="433643"/>
    <lineage>
        <taxon>Bacteria</taxon>
        <taxon>Bacillati</taxon>
        <taxon>Actinomycetota</taxon>
        <taxon>Actinomycetes</taxon>
        <taxon>Micrococcales</taxon>
        <taxon>Microbacteriaceae</taxon>
        <taxon>Leifsonella</taxon>
    </lineage>
</organism>
<keyword evidence="2" id="KW-1185">Reference proteome</keyword>
<accession>A0ABP7FEB9</accession>
<comment type="caution">
    <text evidence="1">The sequence shown here is derived from an EMBL/GenBank/DDBJ whole genome shotgun (WGS) entry which is preliminary data.</text>
</comment>
<dbReference type="RefSeq" id="WP_344754709.1">
    <property type="nucleotide sequence ID" value="NZ_BAABAE010000003.1"/>
</dbReference>